<dbReference type="PROSITE" id="PS50041">
    <property type="entry name" value="C_TYPE_LECTIN_2"/>
    <property type="match status" value="1"/>
</dbReference>
<dbReference type="Pfam" id="PF00059">
    <property type="entry name" value="Lectin_C"/>
    <property type="match status" value="1"/>
</dbReference>
<dbReference type="InParanoid" id="A0A6P8PYA8"/>
<dbReference type="InterPro" id="IPR001304">
    <property type="entry name" value="C-type_lectin-like"/>
</dbReference>
<keyword evidence="1" id="KW-0732">Signal</keyword>
<keyword evidence="3" id="KW-1185">Reference proteome</keyword>
<evidence type="ECO:0000313" key="4">
    <source>
        <dbReference type="RefSeq" id="XP_033780101.1"/>
    </source>
</evidence>
<dbReference type="OrthoDB" id="441660at2759"/>
<dbReference type="CDD" id="cd00037">
    <property type="entry name" value="CLECT"/>
    <property type="match status" value="1"/>
</dbReference>
<dbReference type="InterPro" id="IPR016187">
    <property type="entry name" value="CTDL_fold"/>
</dbReference>
<dbReference type="GeneID" id="117350155"/>
<dbReference type="Gene3D" id="3.10.100.10">
    <property type="entry name" value="Mannose-Binding Protein A, subunit A"/>
    <property type="match status" value="1"/>
</dbReference>
<organism evidence="3 4">
    <name type="scientific">Geotrypetes seraphini</name>
    <name type="common">Gaboon caecilian</name>
    <name type="synonym">Caecilia seraphini</name>
    <dbReference type="NCBI Taxonomy" id="260995"/>
    <lineage>
        <taxon>Eukaryota</taxon>
        <taxon>Metazoa</taxon>
        <taxon>Chordata</taxon>
        <taxon>Craniata</taxon>
        <taxon>Vertebrata</taxon>
        <taxon>Euteleostomi</taxon>
        <taxon>Amphibia</taxon>
        <taxon>Gymnophiona</taxon>
        <taxon>Geotrypetes</taxon>
    </lineage>
</organism>
<evidence type="ECO:0000259" key="2">
    <source>
        <dbReference type="PROSITE" id="PS50041"/>
    </source>
</evidence>
<dbReference type="SUPFAM" id="SSF56436">
    <property type="entry name" value="C-type lectin-like"/>
    <property type="match status" value="1"/>
</dbReference>
<name>A0A6P8PYA8_GEOSA</name>
<proteinExistence type="predicted"/>
<gene>
    <name evidence="4" type="primary">LOC117350155</name>
</gene>
<evidence type="ECO:0000313" key="3">
    <source>
        <dbReference type="Proteomes" id="UP000515159"/>
    </source>
</evidence>
<dbReference type="PANTHER" id="PTHR22803">
    <property type="entry name" value="MANNOSE, PHOSPHOLIPASE, LECTIN RECEPTOR RELATED"/>
    <property type="match status" value="1"/>
</dbReference>
<feature type="domain" description="C-type lectin" evidence="2">
    <location>
        <begin position="35"/>
        <end position="152"/>
    </location>
</feature>
<dbReference type="KEGG" id="gsh:117350155"/>
<dbReference type="Proteomes" id="UP000515159">
    <property type="component" value="Chromosome 16"/>
</dbReference>
<protein>
    <submittedName>
        <fullName evidence="4">Lectin-like</fullName>
    </submittedName>
</protein>
<dbReference type="RefSeq" id="XP_033780101.1">
    <property type="nucleotide sequence ID" value="XM_033924210.1"/>
</dbReference>
<feature type="signal peptide" evidence="1">
    <location>
        <begin position="1"/>
        <end position="21"/>
    </location>
</feature>
<accession>A0A6P8PYA8</accession>
<evidence type="ECO:0000256" key="1">
    <source>
        <dbReference type="SAM" id="SignalP"/>
    </source>
</evidence>
<dbReference type="PRINTS" id="PR01504">
    <property type="entry name" value="PNCREATITSAP"/>
</dbReference>
<dbReference type="AlphaFoldDB" id="A0A6P8PYA8"/>
<dbReference type="InterPro" id="IPR016186">
    <property type="entry name" value="C-type_lectin-like/link_sf"/>
</dbReference>
<dbReference type="SMART" id="SM00034">
    <property type="entry name" value="CLECT"/>
    <property type="match status" value="1"/>
</dbReference>
<sequence>MMRNLKELVLILAVVFTAGQAADKNSSCTNGWSCFFSAYYKFVSTPLSWVEAELYCQKLIPGGHLASLHSLEEQQFLMSLSQKSPIWIGSSDSYKDRTFFWTDGSFLDYHNWRSGEPNNYKGIREPCVTLNQYVPGSWNDYICSEMFPFVCKVSGPACLTNEILG</sequence>
<dbReference type="InterPro" id="IPR050111">
    <property type="entry name" value="C-type_lectin/snaclec_domain"/>
</dbReference>
<feature type="chain" id="PRO_5027798759" evidence="1">
    <location>
        <begin position="22"/>
        <end position="165"/>
    </location>
</feature>
<reference evidence="4" key="1">
    <citation type="submission" date="2025-08" db="UniProtKB">
        <authorList>
            <consortium name="RefSeq"/>
        </authorList>
    </citation>
    <scope>IDENTIFICATION</scope>
</reference>